<dbReference type="SUPFAM" id="SSF75005">
    <property type="entry name" value="Arabinanase/levansucrase/invertase"/>
    <property type="match status" value="1"/>
</dbReference>
<protein>
    <submittedName>
        <fullName evidence="1">DUF4185 domain-containing protein</fullName>
    </submittedName>
</protein>
<dbReference type="Proteomes" id="UP000618952">
    <property type="component" value="Unassembled WGS sequence"/>
</dbReference>
<comment type="caution">
    <text evidence="1">The sequence shown here is derived from an EMBL/GenBank/DDBJ whole genome shotgun (WGS) entry which is preliminary data.</text>
</comment>
<dbReference type="EMBL" id="JACLHY010000039">
    <property type="protein sequence ID" value="MBC8770522.1"/>
    <property type="molecule type" value="Genomic_DNA"/>
</dbReference>
<evidence type="ECO:0000313" key="1">
    <source>
        <dbReference type="EMBL" id="MBC8770522.1"/>
    </source>
</evidence>
<accession>A0ABR7QUA5</accession>
<dbReference type="RefSeq" id="WP_187588418.1">
    <property type="nucleotide sequence ID" value="NZ_JACLHY010000039.1"/>
</dbReference>
<proteinExistence type="predicted"/>
<dbReference type="InterPro" id="IPR023296">
    <property type="entry name" value="Glyco_hydro_beta-prop_sf"/>
</dbReference>
<keyword evidence="2" id="KW-1185">Reference proteome</keyword>
<name>A0ABR7QUA5_9FLAO</name>
<reference evidence="1 2" key="1">
    <citation type="submission" date="2020-08" db="EMBL/GenBank/DDBJ databases">
        <title>Arenibacter gaetbuli sp. nov., isolated from a sand dune.</title>
        <authorList>
            <person name="Park S."/>
            <person name="Yoon J.-H."/>
        </authorList>
    </citation>
    <scope>NUCLEOTIDE SEQUENCE [LARGE SCALE GENOMIC DNA]</scope>
    <source>
        <strain evidence="1 2">BSSL-BM3</strain>
    </source>
</reference>
<organism evidence="1 2">
    <name type="scientific">Arenibacter arenosicollis</name>
    <dbReference type="NCBI Taxonomy" id="2762274"/>
    <lineage>
        <taxon>Bacteria</taxon>
        <taxon>Pseudomonadati</taxon>
        <taxon>Bacteroidota</taxon>
        <taxon>Flavobacteriia</taxon>
        <taxon>Flavobacteriales</taxon>
        <taxon>Flavobacteriaceae</taxon>
        <taxon>Arenibacter</taxon>
    </lineage>
</organism>
<sequence length="337" mass="38987">MTKAESFNNLVIVDSFGITGADGVISFPLDKNKSIFMMGDSFLTPVRNKKRDVNSPMINNTFILVNTKKGTHTAFYNNSSTQPDALLKPTYGNLKEYYWPGHGFQKNGIIHIFMSRFLHGDYDWGFKFSGTDYIRLDKNTFKIISQENFPYSNLNNVHYGHSIMKVGDVVYIYGSWSTKDSTAMHVSRAKLNQKNDRMNMFEFFDGKAWVLDPLQSAPLKGIKQAVPEQFSVFKLGDEYILILQARELGNGNIYSYIADSPWGPWRNEKLLYHTTEQENVKDQIFTYNAMAHPQYITDNKLLISYCINSFDVKKIHEVNTDYYRPKFIWVPLEMILE</sequence>
<gene>
    <name evidence="1" type="ORF">H4O18_21190</name>
</gene>
<evidence type="ECO:0000313" key="2">
    <source>
        <dbReference type="Proteomes" id="UP000618952"/>
    </source>
</evidence>